<dbReference type="OrthoDB" id="10417431at2759"/>
<protein>
    <submittedName>
        <fullName evidence="2">Uncharacterized protein</fullName>
    </submittedName>
</protein>
<organism evidence="2 3">
    <name type="scientific">Galdieria sulphuraria</name>
    <name type="common">Red alga</name>
    <dbReference type="NCBI Taxonomy" id="130081"/>
    <lineage>
        <taxon>Eukaryota</taxon>
        <taxon>Rhodophyta</taxon>
        <taxon>Bangiophyceae</taxon>
        <taxon>Galdieriales</taxon>
        <taxon>Galdieriaceae</taxon>
        <taxon>Galdieria</taxon>
    </lineage>
</organism>
<feature type="region of interest" description="Disordered" evidence="1">
    <location>
        <begin position="108"/>
        <end position="159"/>
    </location>
</feature>
<dbReference type="AlphaFoldDB" id="M2W8F1"/>
<evidence type="ECO:0000313" key="2">
    <source>
        <dbReference type="EMBL" id="EME32156.1"/>
    </source>
</evidence>
<dbReference type="GeneID" id="17090752"/>
<dbReference type="Gramene" id="EME32156">
    <property type="protein sequence ID" value="EME32156"/>
    <property type="gene ID" value="Gasu_05700"/>
</dbReference>
<evidence type="ECO:0000256" key="1">
    <source>
        <dbReference type="SAM" id="MobiDB-lite"/>
    </source>
</evidence>
<feature type="compositionally biased region" description="Basic and acidic residues" evidence="1">
    <location>
        <begin position="145"/>
        <end position="159"/>
    </location>
</feature>
<accession>M2W8F1</accession>
<evidence type="ECO:0000313" key="3">
    <source>
        <dbReference type="Proteomes" id="UP000030680"/>
    </source>
</evidence>
<gene>
    <name evidence="2" type="ORF">Gasu_05700</name>
</gene>
<dbReference type="Proteomes" id="UP000030680">
    <property type="component" value="Unassembled WGS sequence"/>
</dbReference>
<dbReference type="KEGG" id="gsl:Gasu_05700"/>
<dbReference type="EMBL" id="KB454487">
    <property type="protein sequence ID" value="EME32156.1"/>
    <property type="molecule type" value="Genomic_DNA"/>
</dbReference>
<dbReference type="RefSeq" id="XP_005708676.1">
    <property type="nucleotide sequence ID" value="XM_005708619.1"/>
</dbReference>
<name>M2W8F1_GALSU</name>
<keyword evidence="3" id="KW-1185">Reference proteome</keyword>
<sequence>MAFQVLSNAFTCCTKTCAAEKNPISRKKPRKYKKYTSLILMQNSKHSSIDTYEMNTLSRAQFLQLFSLNLLSILGLDKTALSTKTTVVEKKSLTETISEGLSKILTRKEGNQDVSYKKDGNSKSATGMKHAEPLSEDEEETAEALIEKLRSRQQSEPKR</sequence>
<feature type="compositionally biased region" description="Basic and acidic residues" evidence="1">
    <location>
        <begin position="108"/>
        <end position="121"/>
    </location>
</feature>
<reference evidence="3" key="1">
    <citation type="journal article" date="2013" name="Science">
        <title>Gene transfer from bacteria and archaea facilitated evolution of an extremophilic eukaryote.</title>
        <authorList>
            <person name="Schonknecht G."/>
            <person name="Chen W.H."/>
            <person name="Ternes C.M."/>
            <person name="Barbier G.G."/>
            <person name="Shrestha R.P."/>
            <person name="Stanke M."/>
            <person name="Brautigam A."/>
            <person name="Baker B.J."/>
            <person name="Banfield J.F."/>
            <person name="Garavito R.M."/>
            <person name="Carr K."/>
            <person name="Wilkerson C."/>
            <person name="Rensing S.A."/>
            <person name="Gagneul D."/>
            <person name="Dickenson N.E."/>
            <person name="Oesterhelt C."/>
            <person name="Lercher M.J."/>
            <person name="Weber A.P."/>
        </authorList>
    </citation>
    <scope>NUCLEOTIDE SEQUENCE [LARGE SCALE GENOMIC DNA]</scope>
    <source>
        <strain evidence="3">074W</strain>
    </source>
</reference>
<proteinExistence type="predicted"/>